<dbReference type="GO" id="GO:0004527">
    <property type="term" value="F:exonuclease activity"/>
    <property type="evidence" value="ECO:0007669"/>
    <property type="project" value="UniProtKB-KW"/>
</dbReference>
<dbReference type="RefSeq" id="WP_161391705.1">
    <property type="nucleotide sequence ID" value="NZ_JBHSCP010000001.1"/>
</dbReference>
<dbReference type="Proteomes" id="UP000469430">
    <property type="component" value="Unassembled WGS sequence"/>
</dbReference>
<dbReference type="InterPro" id="IPR032466">
    <property type="entry name" value="Metal_Hydrolase"/>
</dbReference>
<keyword evidence="6" id="KW-1185">Reference proteome</keyword>
<name>A0A6I4TY90_9SPHN</name>
<dbReference type="InterPro" id="IPR018228">
    <property type="entry name" value="DNase_TatD-rel_CS"/>
</dbReference>
<dbReference type="PANTHER" id="PTHR46124:SF2">
    <property type="entry name" value="D-AMINOACYL-TRNA DEACYLASE"/>
    <property type="match status" value="1"/>
</dbReference>
<dbReference type="GO" id="GO:0004536">
    <property type="term" value="F:DNA nuclease activity"/>
    <property type="evidence" value="ECO:0007669"/>
    <property type="project" value="InterPro"/>
</dbReference>
<evidence type="ECO:0000256" key="3">
    <source>
        <dbReference type="ARBA" id="ARBA00022801"/>
    </source>
</evidence>
<dbReference type="AlphaFoldDB" id="A0A6I4TY90"/>
<dbReference type="InterPro" id="IPR015991">
    <property type="entry name" value="TatD/YcfH-like"/>
</dbReference>
<gene>
    <name evidence="5" type="ORF">GRI97_13640</name>
</gene>
<feature type="binding site" evidence="4">
    <location>
        <position position="204"/>
    </location>
    <ligand>
        <name>a divalent metal cation</name>
        <dbReference type="ChEBI" id="CHEBI:60240"/>
        <label>1</label>
    </ligand>
</feature>
<dbReference type="GO" id="GO:0046872">
    <property type="term" value="F:metal ion binding"/>
    <property type="evidence" value="ECO:0007669"/>
    <property type="project" value="UniProtKB-KW"/>
</dbReference>
<accession>A0A6I4TY90</accession>
<dbReference type="CDD" id="cd01310">
    <property type="entry name" value="TatD_DNAse"/>
    <property type="match status" value="1"/>
</dbReference>
<dbReference type="InterPro" id="IPR001130">
    <property type="entry name" value="TatD-like"/>
</dbReference>
<keyword evidence="3" id="KW-0378">Hydrolase</keyword>
<dbReference type="PROSITE" id="PS01090">
    <property type="entry name" value="TATD_2"/>
    <property type="match status" value="1"/>
</dbReference>
<dbReference type="OrthoDB" id="9810005at2"/>
<dbReference type="PIRSF" id="PIRSF005902">
    <property type="entry name" value="DNase_TatD"/>
    <property type="match status" value="1"/>
</dbReference>
<evidence type="ECO:0000313" key="5">
    <source>
        <dbReference type="EMBL" id="MXP00032.1"/>
    </source>
</evidence>
<reference evidence="5 6" key="1">
    <citation type="submission" date="2019-12" db="EMBL/GenBank/DDBJ databases">
        <title>Genomic-based taxomic classification of the family Erythrobacteraceae.</title>
        <authorList>
            <person name="Xu L."/>
        </authorList>
    </citation>
    <scope>NUCLEOTIDE SEQUENCE [LARGE SCALE GENOMIC DNA]</scope>
    <source>
        <strain evidence="5 6">S36</strain>
    </source>
</reference>
<proteinExistence type="inferred from homology"/>
<sequence length="264" mass="28912">MLIDSHCHLNYKGLIEDQPAVLARAREAGVGTFLNISTRQSEWDAVIATAERESDVWATVGIHPHEAEGHADLGEAVLLAATAHPRVIGIGETGLDYYYDKSDRAVQRALFRTHIAVGRATGLPLIIHTRDAEDDTLEILRDEMEQGDFPALIHCFTASADFGRAVLDLGLTISLSGIVTFKNARELQEFAREIPEDRVLVETDSPFLAPIPHRGKVCEPAFVADTARFVADLRGQSVEDLAQITTRNFLSLFSKVNATRGAPS</sequence>
<keyword evidence="5" id="KW-0540">Nuclease</keyword>
<keyword evidence="2 4" id="KW-0479">Metal-binding</keyword>
<keyword evidence="5" id="KW-0269">Exonuclease</keyword>
<protein>
    <submittedName>
        <fullName evidence="5">YchF/TatD family DNA exonuclease</fullName>
    </submittedName>
</protein>
<dbReference type="Pfam" id="PF01026">
    <property type="entry name" value="TatD_DNase"/>
    <property type="match status" value="1"/>
</dbReference>
<dbReference type="GO" id="GO:0005829">
    <property type="term" value="C:cytosol"/>
    <property type="evidence" value="ECO:0007669"/>
    <property type="project" value="TreeGrafter"/>
</dbReference>
<feature type="binding site" evidence="4">
    <location>
        <position position="6"/>
    </location>
    <ligand>
        <name>a divalent metal cation</name>
        <dbReference type="ChEBI" id="CHEBI:60240"/>
        <label>1</label>
    </ligand>
</feature>
<feature type="binding site" evidence="4">
    <location>
        <position position="92"/>
    </location>
    <ligand>
        <name>a divalent metal cation</name>
        <dbReference type="ChEBI" id="CHEBI:60240"/>
        <label>1</label>
    </ligand>
</feature>
<evidence type="ECO:0000256" key="1">
    <source>
        <dbReference type="ARBA" id="ARBA00009275"/>
    </source>
</evidence>
<dbReference type="EMBL" id="WTYJ01000002">
    <property type="protein sequence ID" value="MXP00032.1"/>
    <property type="molecule type" value="Genomic_DNA"/>
</dbReference>
<evidence type="ECO:0000313" key="6">
    <source>
        <dbReference type="Proteomes" id="UP000469430"/>
    </source>
</evidence>
<organism evidence="5 6">
    <name type="scientific">Croceibacterium xixiisoli</name>
    <dbReference type="NCBI Taxonomy" id="1476466"/>
    <lineage>
        <taxon>Bacteria</taxon>
        <taxon>Pseudomonadati</taxon>
        <taxon>Pseudomonadota</taxon>
        <taxon>Alphaproteobacteria</taxon>
        <taxon>Sphingomonadales</taxon>
        <taxon>Erythrobacteraceae</taxon>
        <taxon>Croceibacterium</taxon>
    </lineage>
</organism>
<evidence type="ECO:0000256" key="2">
    <source>
        <dbReference type="ARBA" id="ARBA00022723"/>
    </source>
</evidence>
<dbReference type="SUPFAM" id="SSF51556">
    <property type="entry name" value="Metallo-dependent hydrolases"/>
    <property type="match status" value="1"/>
</dbReference>
<dbReference type="PROSITE" id="PS01137">
    <property type="entry name" value="TATD_1"/>
    <property type="match status" value="1"/>
</dbReference>
<dbReference type="Gene3D" id="3.20.20.140">
    <property type="entry name" value="Metal-dependent hydrolases"/>
    <property type="match status" value="1"/>
</dbReference>
<evidence type="ECO:0000256" key="4">
    <source>
        <dbReference type="PIRSR" id="PIRSR005902-1"/>
    </source>
</evidence>
<dbReference type="PANTHER" id="PTHR46124">
    <property type="entry name" value="D-AMINOACYL-TRNA DEACYLASE"/>
    <property type="match status" value="1"/>
</dbReference>
<feature type="binding site" evidence="4">
    <location>
        <position position="154"/>
    </location>
    <ligand>
        <name>a divalent metal cation</name>
        <dbReference type="ChEBI" id="CHEBI:60240"/>
        <label>2</label>
    </ligand>
</feature>
<feature type="binding site" evidence="4">
    <location>
        <position position="8"/>
    </location>
    <ligand>
        <name>a divalent metal cation</name>
        <dbReference type="ChEBI" id="CHEBI:60240"/>
        <label>1</label>
    </ligand>
</feature>
<feature type="binding site" evidence="4">
    <location>
        <position position="128"/>
    </location>
    <ligand>
        <name>a divalent metal cation</name>
        <dbReference type="ChEBI" id="CHEBI:60240"/>
        <label>2</label>
    </ligand>
</feature>
<dbReference type="NCBIfam" id="TIGR00010">
    <property type="entry name" value="YchF/TatD family DNA exonuclease"/>
    <property type="match status" value="1"/>
</dbReference>
<comment type="similarity">
    <text evidence="1">Belongs to the metallo-dependent hydrolases superfamily. TatD-type hydrolase family.</text>
</comment>
<comment type="caution">
    <text evidence="5">The sequence shown here is derived from an EMBL/GenBank/DDBJ whole genome shotgun (WGS) entry which is preliminary data.</text>
</comment>
<dbReference type="FunFam" id="3.20.20.140:FF:000005">
    <property type="entry name" value="TatD family hydrolase"/>
    <property type="match status" value="1"/>
</dbReference>